<sequence length="75" mass="8931">MKDIKHGYQCDILIPAMDLVIECDGDYWHKYPCGTEIDNIRTKELIEKGFKVLRLWEREIEVMSLDEFKERLRGG</sequence>
<dbReference type="SUPFAM" id="SSF52980">
    <property type="entry name" value="Restriction endonuclease-like"/>
    <property type="match status" value="1"/>
</dbReference>
<evidence type="ECO:0000259" key="1">
    <source>
        <dbReference type="Pfam" id="PF04480"/>
    </source>
</evidence>
<proteinExistence type="predicted"/>
<feature type="domain" description="DUF559" evidence="1">
    <location>
        <begin position="7"/>
        <end position="61"/>
    </location>
</feature>
<dbReference type="AlphaFoldDB" id="A0A0F9BSF0"/>
<gene>
    <name evidence="2" type="ORF">LCGC14_2754500</name>
</gene>
<dbReference type="InterPro" id="IPR011335">
    <property type="entry name" value="Restrct_endonuc-II-like"/>
</dbReference>
<evidence type="ECO:0000313" key="2">
    <source>
        <dbReference type="EMBL" id="KKK87311.1"/>
    </source>
</evidence>
<dbReference type="Pfam" id="PF04480">
    <property type="entry name" value="DUF559"/>
    <property type="match status" value="1"/>
</dbReference>
<name>A0A0F9BSF0_9ZZZZ</name>
<protein>
    <recommendedName>
        <fullName evidence="1">DUF559 domain-containing protein</fullName>
    </recommendedName>
</protein>
<accession>A0A0F9BSF0</accession>
<organism evidence="2">
    <name type="scientific">marine sediment metagenome</name>
    <dbReference type="NCBI Taxonomy" id="412755"/>
    <lineage>
        <taxon>unclassified sequences</taxon>
        <taxon>metagenomes</taxon>
        <taxon>ecological metagenomes</taxon>
    </lineage>
</organism>
<comment type="caution">
    <text evidence="2">The sequence shown here is derived from an EMBL/GenBank/DDBJ whole genome shotgun (WGS) entry which is preliminary data.</text>
</comment>
<dbReference type="EMBL" id="LAZR01050459">
    <property type="protein sequence ID" value="KKK87311.1"/>
    <property type="molecule type" value="Genomic_DNA"/>
</dbReference>
<dbReference type="Gene3D" id="3.40.960.10">
    <property type="entry name" value="VSR Endonuclease"/>
    <property type="match status" value="1"/>
</dbReference>
<reference evidence="2" key="1">
    <citation type="journal article" date="2015" name="Nature">
        <title>Complex archaea that bridge the gap between prokaryotes and eukaryotes.</title>
        <authorList>
            <person name="Spang A."/>
            <person name="Saw J.H."/>
            <person name="Jorgensen S.L."/>
            <person name="Zaremba-Niedzwiedzka K."/>
            <person name="Martijn J."/>
            <person name="Lind A.E."/>
            <person name="van Eijk R."/>
            <person name="Schleper C."/>
            <person name="Guy L."/>
            <person name="Ettema T.J."/>
        </authorList>
    </citation>
    <scope>NUCLEOTIDE SEQUENCE</scope>
</reference>
<dbReference type="InterPro" id="IPR007569">
    <property type="entry name" value="DUF559"/>
</dbReference>